<feature type="compositionally biased region" description="Basic and acidic residues" evidence="1">
    <location>
        <begin position="401"/>
        <end position="418"/>
    </location>
</feature>
<feature type="compositionally biased region" description="Basic residues" evidence="1">
    <location>
        <begin position="127"/>
        <end position="136"/>
    </location>
</feature>
<protein>
    <submittedName>
        <fullName evidence="2">Uncharacterized protein</fullName>
    </submittedName>
</protein>
<name>E3RTD4_PYRTT</name>
<dbReference type="OrthoDB" id="3695033at2759"/>
<feature type="compositionally biased region" description="Pro residues" evidence="1">
    <location>
        <begin position="26"/>
        <end position="40"/>
    </location>
</feature>
<dbReference type="AlphaFoldDB" id="E3RTD4"/>
<evidence type="ECO:0000313" key="3">
    <source>
        <dbReference type="Proteomes" id="UP000001067"/>
    </source>
</evidence>
<evidence type="ECO:0000313" key="2">
    <source>
        <dbReference type="EMBL" id="EFQ91021.1"/>
    </source>
</evidence>
<dbReference type="STRING" id="861557.E3RTD4"/>
<feature type="region of interest" description="Disordered" evidence="1">
    <location>
        <begin position="214"/>
        <end position="246"/>
    </location>
</feature>
<feature type="compositionally biased region" description="Polar residues" evidence="1">
    <location>
        <begin position="7"/>
        <end position="17"/>
    </location>
</feature>
<gene>
    <name evidence="2" type="ORF">PTT_12252</name>
</gene>
<accession>E3RTD4</accession>
<keyword evidence="3" id="KW-1185">Reference proteome</keyword>
<organism evidence="3">
    <name type="scientific">Pyrenophora teres f. teres (strain 0-1)</name>
    <name type="common">Barley net blotch fungus</name>
    <name type="synonym">Drechslera teres f. teres</name>
    <dbReference type="NCBI Taxonomy" id="861557"/>
    <lineage>
        <taxon>Eukaryota</taxon>
        <taxon>Fungi</taxon>
        <taxon>Dikarya</taxon>
        <taxon>Ascomycota</taxon>
        <taxon>Pezizomycotina</taxon>
        <taxon>Dothideomycetes</taxon>
        <taxon>Pleosporomycetidae</taxon>
        <taxon>Pleosporales</taxon>
        <taxon>Pleosporineae</taxon>
        <taxon>Pleosporaceae</taxon>
        <taxon>Pyrenophora</taxon>
    </lineage>
</organism>
<feature type="region of interest" description="Disordered" evidence="1">
    <location>
        <begin position="482"/>
        <end position="516"/>
    </location>
</feature>
<evidence type="ECO:0000256" key="1">
    <source>
        <dbReference type="SAM" id="MobiDB-lite"/>
    </source>
</evidence>
<feature type="compositionally biased region" description="Polar residues" evidence="1">
    <location>
        <begin position="169"/>
        <end position="192"/>
    </location>
</feature>
<feature type="compositionally biased region" description="Polar residues" evidence="1">
    <location>
        <begin position="482"/>
        <end position="491"/>
    </location>
</feature>
<sequence>MERPVQSFKSFIRTTPSRPGAGNDKPLPPTPFGPSLPPLSLPTLPEPQERSPNDTSWEAPIEWGSPSQLSPSDSMFAVRTYSPLISEPSPGLSSMQTESDTWPFETNTSEQPRLYSIQEGSMDRPRTPPRHPRRPSPFHTPTTGSDPGFPTWRQNQSDFLAVPSPDLRATNSFPNSSTELRLQTTEASPTNFTYRMSNASTKAKAYASLGIGSPRNTKAEWENWPDASHDDSGAPTIQSLRGQKLPPLDTGLVIDDDLDEPDSSTLSEQMQLLSFSQDYHNVLADQYLESHAHLAGGPVGSPSKIAALTGTDIPTTKRLANEYELLPEPLAWKKELDHATSHSVPVMLPSSMSSTAESRSKHNRLASWASLRHLNNNGKIKSAEEDDTPRSSSDFAGPCRKHIDGNKKVGPLRRDRQMPDIITHARTLRLKKRRARDVDVQSKKRAPLKSRGTASTSTSPPPEQRSPLIRLPGGFALVRQSPSITSQQEVSNVDDVSPLEEDIHHDQNIGSPVSVSASDVPWRRSSWYSQHSHAFAASTTTTTTINRESHSSFGSPQSRPKSNPSFAPTSPLAHGTTLPPTSPRSHATKPPLTSSPFPSYGPRKSIPQADTNADAITEEDSLGRGIMNKARDSAWAYGPDGGGDGVCEA</sequence>
<dbReference type="Proteomes" id="UP000001067">
    <property type="component" value="Unassembled WGS sequence"/>
</dbReference>
<feature type="region of interest" description="Disordered" evidence="1">
    <location>
        <begin position="379"/>
        <end position="469"/>
    </location>
</feature>
<dbReference type="KEGG" id="pte:PTT_12252"/>
<feature type="compositionally biased region" description="Basic residues" evidence="1">
    <location>
        <begin position="426"/>
        <end position="435"/>
    </location>
</feature>
<feature type="compositionally biased region" description="Polar residues" evidence="1">
    <location>
        <begin position="551"/>
        <end position="568"/>
    </location>
</feature>
<dbReference type="EMBL" id="GL534965">
    <property type="protein sequence ID" value="EFQ91021.1"/>
    <property type="molecule type" value="Genomic_DNA"/>
</dbReference>
<feature type="compositionally biased region" description="Basic and acidic residues" evidence="1">
    <location>
        <begin position="217"/>
        <end position="232"/>
    </location>
</feature>
<proteinExistence type="predicted"/>
<feature type="region of interest" description="Disordered" evidence="1">
    <location>
        <begin position="537"/>
        <end position="624"/>
    </location>
</feature>
<dbReference type="eggNOG" id="ENOG502RB3U">
    <property type="taxonomic scope" value="Eukaryota"/>
</dbReference>
<dbReference type="HOGENOM" id="CLU_422193_0_0_1"/>
<feature type="region of interest" description="Disordered" evidence="1">
    <location>
        <begin position="1"/>
        <end position="192"/>
    </location>
</feature>
<reference evidence="2 3" key="1">
    <citation type="journal article" date="2010" name="Genome Biol.">
        <title>A first genome assembly of the barley fungal pathogen Pyrenophora teres f. teres.</title>
        <authorList>
            <person name="Ellwood S.R."/>
            <person name="Liu Z."/>
            <person name="Syme R.A."/>
            <person name="Lai Z."/>
            <person name="Hane J.K."/>
            <person name="Keiper F."/>
            <person name="Moffat C.S."/>
            <person name="Oliver R.P."/>
            <person name="Friesen T.L."/>
        </authorList>
    </citation>
    <scope>NUCLEOTIDE SEQUENCE [LARGE SCALE GENOMIC DNA]</scope>
    <source>
        <strain evidence="2 3">0-1</strain>
    </source>
</reference>
<feature type="compositionally biased region" description="Polar residues" evidence="1">
    <location>
        <begin position="91"/>
        <end position="111"/>
    </location>
</feature>